<reference evidence="2" key="1">
    <citation type="journal article" date="2018" name="BMC Genomics">
        <title>Genomic insights into host adaptation between the wheat stripe rust pathogen (Puccinia striiformis f. sp. tritici) and the barley stripe rust pathogen (Puccinia striiformis f. sp. hordei).</title>
        <authorList>
            <person name="Xia C."/>
            <person name="Wang M."/>
            <person name="Yin C."/>
            <person name="Cornejo O.E."/>
            <person name="Hulbert S.H."/>
            <person name="Chen X."/>
        </authorList>
    </citation>
    <scope>NUCLEOTIDE SEQUENCE [LARGE SCALE GENOMIC DNA]</scope>
    <source>
        <strain evidence="2">93-210</strain>
    </source>
</reference>
<sequence length="343" mass="38857">MPGSTMSFYRSVVLEFEALAESTKLAKPDASSSQAVSRSAQKPALRTYQASHLTNFQNQAAHQSLLRIALPETEFNWLTPDHHLLTRRACNLCAHRIKIELNTQNVCCGVNQLDVDKLKGELSIIQVNFQLLFLPAINLNSGNLTINVYVIDLLLKSLFYLLQRSGTLFAPSFLRFGVLTDCNAVFYISLIEHTWIVKITVYHRPCLPVAELINPSSPQKSGVSPSQQPKLFDPNHKSIQRVLQQRRYLNMLFGDNFKKDAGRAQVEKNIKSTIRSKLRRVKVPPRIGALHFSLGQCRINAVVLFIQTMEPYREGEEVYDSEDDLSHDQHPCVAGRELQQMGR</sequence>
<reference evidence="1 2" key="3">
    <citation type="journal article" date="2022" name="Microbiol. Spectr.">
        <title>Folding features and dynamics of 3D genome architecture in plant fungal pathogens.</title>
        <authorList>
            <person name="Xia C."/>
        </authorList>
    </citation>
    <scope>NUCLEOTIDE SEQUENCE [LARGE SCALE GENOMIC DNA]</scope>
    <source>
        <strain evidence="1 2">93-210</strain>
    </source>
</reference>
<gene>
    <name evidence="1" type="ORF">MJO28_001123</name>
</gene>
<dbReference type="Proteomes" id="UP001060170">
    <property type="component" value="Chromosome 1"/>
</dbReference>
<reference evidence="2" key="2">
    <citation type="journal article" date="2018" name="Mol. Plant Microbe Interact.">
        <title>Genome sequence resources for the wheat stripe rust pathogen (Puccinia striiformis f. sp. tritici) and the barley stripe rust pathogen (Puccinia striiformis f. sp. hordei).</title>
        <authorList>
            <person name="Xia C."/>
            <person name="Wang M."/>
            <person name="Yin C."/>
            <person name="Cornejo O.E."/>
            <person name="Hulbert S.H."/>
            <person name="Chen X."/>
        </authorList>
    </citation>
    <scope>NUCLEOTIDE SEQUENCE [LARGE SCALE GENOMIC DNA]</scope>
    <source>
        <strain evidence="2">93-210</strain>
    </source>
</reference>
<organism evidence="1 2">
    <name type="scientific">Puccinia striiformis f. sp. tritici</name>
    <dbReference type="NCBI Taxonomy" id="168172"/>
    <lineage>
        <taxon>Eukaryota</taxon>
        <taxon>Fungi</taxon>
        <taxon>Dikarya</taxon>
        <taxon>Basidiomycota</taxon>
        <taxon>Pucciniomycotina</taxon>
        <taxon>Pucciniomycetes</taxon>
        <taxon>Pucciniales</taxon>
        <taxon>Pucciniaceae</taxon>
        <taxon>Puccinia</taxon>
    </lineage>
</organism>
<proteinExistence type="predicted"/>
<accession>A0ACC0EZ55</accession>
<evidence type="ECO:0000313" key="2">
    <source>
        <dbReference type="Proteomes" id="UP001060170"/>
    </source>
</evidence>
<protein>
    <submittedName>
        <fullName evidence="1">Uncharacterized protein</fullName>
    </submittedName>
</protein>
<dbReference type="EMBL" id="CM045865">
    <property type="protein sequence ID" value="KAI7963029.1"/>
    <property type="molecule type" value="Genomic_DNA"/>
</dbReference>
<keyword evidence="2" id="KW-1185">Reference proteome</keyword>
<comment type="caution">
    <text evidence="1">The sequence shown here is derived from an EMBL/GenBank/DDBJ whole genome shotgun (WGS) entry which is preliminary data.</text>
</comment>
<evidence type="ECO:0000313" key="1">
    <source>
        <dbReference type="EMBL" id="KAI7963029.1"/>
    </source>
</evidence>
<name>A0ACC0EZ55_9BASI</name>